<protein>
    <recommendedName>
        <fullName evidence="3">Transposase</fullName>
    </recommendedName>
</protein>
<evidence type="ECO:0000313" key="2">
    <source>
        <dbReference type="EMBL" id="GER93018.1"/>
    </source>
</evidence>
<dbReference type="GO" id="GO:0004803">
    <property type="term" value="F:transposase activity"/>
    <property type="evidence" value="ECO:0007669"/>
    <property type="project" value="InterPro"/>
</dbReference>
<comment type="caution">
    <text evidence="2">The sequence shown here is derived from an EMBL/GenBank/DDBJ whole genome shotgun (WGS) entry which is preliminary data.</text>
</comment>
<dbReference type="Gene3D" id="3.30.70.1290">
    <property type="entry name" value="Transposase IS200-like"/>
    <property type="match status" value="1"/>
</dbReference>
<dbReference type="InterPro" id="IPR052715">
    <property type="entry name" value="RAYT_transposase"/>
</dbReference>
<feature type="compositionally biased region" description="Polar residues" evidence="1">
    <location>
        <begin position="100"/>
        <end position="109"/>
    </location>
</feature>
<evidence type="ECO:0000256" key="1">
    <source>
        <dbReference type="SAM" id="MobiDB-lite"/>
    </source>
</evidence>
<organism evidence="2">
    <name type="scientific">hot springs metagenome</name>
    <dbReference type="NCBI Taxonomy" id="433727"/>
    <lineage>
        <taxon>unclassified sequences</taxon>
        <taxon>metagenomes</taxon>
        <taxon>ecological metagenomes</taxon>
    </lineage>
</organism>
<reference evidence="2" key="1">
    <citation type="submission" date="2019-10" db="EMBL/GenBank/DDBJ databases">
        <title>Metagenomic sequencing of thiosulfate-disproportionating enrichment culture.</title>
        <authorList>
            <person name="Umezawa K."/>
            <person name="Kojima H."/>
            <person name="Fukui M."/>
        </authorList>
    </citation>
    <scope>NUCLEOTIDE SEQUENCE</scope>
    <source>
        <strain evidence="2">45J</strain>
    </source>
</reference>
<dbReference type="PANTHER" id="PTHR36966">
    <property type="entry name" value="REP-ASSOCIATED TYROSINE TRANSPOSASE"/>
    <property type="match status" value="1"/>
</dbReference>
<dbReference type="SUPFAM" id="SSF143422">
    <property type="entry name" value="Transposase IS200-like"/>
    <property type="match status" value="1"/>
</dbReference>
<dbReference type="InterPro" id="IPR036515">
    <property type="entry name" value="Transposase_17_sf"/>
</dbReference>
<dbReference type="AlphaFoldDB" id="A0A5J4KTN6"/>
<dbReference type="PANTHER" id="PTHR36966:SF1">
    <property type="entry name" value="REP-ASSOCIATED TYROSINE TRANSPOSASE"/>
    <property type="match status" value="1"/>
</dbReference>
<accession>A0A5J4KTN6</accession>
<gene>
    <name evidence="2" type="ORF">A45J_0749</name>
</gene>
<dbReference type="GO" id="GO:0043565">
    <property type="term" value="F:sequence-specific DNA binding"/>
    <property type="evidence" value="ECO:0007669"/>
    <property type="project" value="TreeGrafter"/>
</dbReference>
<sequence>MAYNPDTHHRRSIRLKGYNYAQAGAYFITICTQGKMCLFGEIVDMEMRINDAGQMVVNEWKKLPEKFPNLTLDSFVVMPNHIHGIIVITDPVGVGLVPAQQMSDKTGQPQGLPLRQGHND</sequence>
<feature type="region of interest" description="Disordered" evidence="1">
    <location>
        <begin position="99"/>
        <end position="120"/>
    </location>
</feature>
<dbReference type="GO" id="GO:0006313">
    <property type="term" value="P:DNA transposition"/>
    <property type="evidence" value="ECO:0007669"/>
    <property type="project" value="InterPro"/>
</dbReference>
<dbReference type="EMBL" id="BLAB01000001">
    <property type="protein sequence ID" value="GER93018.1"/>
    <property type="molecule type" value="Genomic_DNA"/>
</dbReference>
<evidence type="ECO:0008006" key="3">
    <source>
        <dbReference type="Google" id="ProtNLM"/>
    </source>
</evidence>
<proteinExistence type="predicted"/>
<name>A0A5J4KTN6_9ZZZZ</name>